<accession>A0A0R1V425</accession>
<dbReference type="InterPro" id="IPR036388">
    <property type="entry name" value="WH-like_DNA-bd_sf"/>
</dbReference>
<dbReference type="GO" id="GO:0003700">
    <property type="term" value="F:DNA-binding transcription factor activity"/>
    <property type="evidence" value="ECO:0007669"/>
    <property type="project" value="InterPro"/>
</dbReference>
<dbReference type="EMBL" id="AZFS01000016">
    <property type="protein sequence ID" value="KRL97573.1"/>
    <property type="molecule type" value="Genomic_DNA"/>
</dbReference>
<evidence type="ECO:0000313" key="2">
    <source>
        <dbReference type="EMBL" id="KRL97573.1"/>
    </source>
</evidence>
<dbReference type="Gene3D" id="1.10.10.10">
    <property type="entry name" value="Winged helix-like DNA-binding domain superfamily/Winged helix DNA-binding domain"/>
    <property type="match status" value="1"/>
</dbReference>
<dbReference type="PATRIC" id="fig|1423753.3.peg.1723"/>
<evidence type="ECO:0000259" key="1">
    <source>
        <dbReference type="PROSITE" id="PS50995"/>
    </source>
</evidence>
<dbReference type="PANTHER" id="PTHR33164:SF57">
    <property type="entry name" value="MARR-FAMILY TRANSCRIPTIONAL REGULATOR"/>
    <property type="match status" value="1"/>
</dbReference>
<dbReference type="PROSITE" id="PS50995">
    <property type="entry name" value="HTH_MARR_2"/>
    <property type="match status" value="1"/>
</dbReference>
<sequence>MNGDQMLSRKLVILGRRIRHKRNRFVGRLGLTSEQADALRFFEDFPQSTITDFKDHQQITHQTARLIVKRLVNRQLLRLDPNPDDGRTKLVGFTAAGLAKCRQLDVHIKDTSQALFTDFTPTEQQELLAMLDRVSQNLERN</sequence>
<dbReference type="AlphaFoldDB" id="A0A0R1V425"/>
<organism evidence="2 3">
    <name type="scientific">Levilactobacillus hammesii DSM 16381</name>
    <dbReference type="NCBI Taxonomy" id="1423753"/>
    <lineage>
        <taxon>Bacteria</taxon>
        <taxon>Bacillati</taxon>
        <taxon>Bacillota</taxon>
        <taxon>Bacilli</taxon>
        <taxon>Lactobacillales</taxon>
        <taxon>Lactobacillaceae</taxon>
        <taxon>Levilactobacillus</taxon>
    </lineage>
</organism>
<dbReference type="InterPro" id="IPR000835">
    <property type="entry name" value="HTH_MarR-typ"/>
</dbReference>
<dbReference type="InterPro" id="IPR036390">
    <property type="entry name" value="WH_DNA-bd_sf"/>
</dbReference>
<dbReference type="RefSeq" id="WP_057731755.1">
    <property type="nucleotide sequence ID" value="NZ_AZFS01000016.1"/>
</dbReference>
<dbReference type="SMART" id="SM00347">
    <property type="entry name" value="HTH_MARR"/>
    <property type="match status" value="1"/>
</dbReference>
<proteinExistence type="predicted"/>
<dbReference type="OrthoDB" id="5327581at2"/>
<dbReference type="SUPFAM" id="SSF46785">
    <property type="entry name" value="Winged helix' DNA-binding domain"/>
    <property type="match status" value="1"/>
</dbReference>
<protein>
    <recommendedName>
        <fullName evidence="1">HTH marR-type domain-containing protein</fullName>
    </recommendedName>
</protein>
<dbReference type="Proteomes" id="UP000051580">
    <property type="component" value="Unassembled WGS sequence"/>
</dbReference>
<name>A0A0R1V425_9LACO</name>
<evidence type="ECO:0000313" key="3">
    <source>
        <dbReference type="Proteomes" id="UP000051580"/>
    </source>
</evidence>
<dbReference type="STRING" id="1423753.FD28_GL001658"/>
<dbReference type="GO" id="GO:0006950">
    <property type="term" value="P:response to stress"/>
    <property type="evidence" value="ECO:0007669"/>
    <property type="project" value="TreeGrafter"/>
</dbReference>
<keyword evidence="3" id="KW-1185">Reference proteome</keyword>
<reference evidence="2 3" key="1">
    <citation type="journal article" date="2015" name="Genome Announc.">
        <title>Expanding the biotechnology potential of lactobacilli through comparative genomics of 213 strains and associated genera.</title>
        <authorList>
            <person name="Sun Z."/>
            <person name="Harris H.M."/>
            <person name="McCann A."/>
            <person name="Guo C."/>
            <person name="Argimon S."/>
            <person name="Zhang W."/>
            <person name="Yang X."/>
            <person name="Jeffery I.B."/>
            <person name="Cooney J.C."/>
            <person name="Kagawa T.F."/>
            <person name="Liu W."/>
            <person name="Song Y."/>
            <person name="Salvetti E."/>
            <person name="Wrobel A."/>
            <person name="Rasinkangas P."/>
            <person name="Parkhill J."/>
            <person name="Rea M.C."/>
            <person name="O'Sullivan O."/>
            <person name="Ritari J."/>
            <person name="Douillard F.P."/>
            <person name="Paul Ross R."/>
            <person name="Yang R."/>
            <person name="Briner A.E."/>
            <person name="Felis G.E."/>
            <person name="de Vos W.M."/>
            <person name="Barrangou R."/>
            <person name="Klaenhammer T.R."/>
            <person name="Caufield P.W."/>
            <person name="Cui Y."/>
            <person name="Zhang H."/>
            <person name="O'Toole P.W."/>
        </authorList>
    </citation>
    <scope>NUCLEOTIDE SEQUENCE [LARGE SCALE GENOMIC DNA]</scope>
    <source>
        <strain evidence="2 3">DSM 16381</strain>
    </source>
</reference>
<feature type="domain" description="HTH marR-type" evidence="1">
    <location>
        <begin position="4"/>
        <end position="136"/>
    </location>
</feature>
<comment type="caution">
    <text evidence="2">The sequence shown here is derived from an EMBL/GenBank/DDBJ whole genome shotgun (WGS) entry which is preliminary data.</text>
</comment>
<dbReference type="PANTHER" id="PTHR33164">
    <property type="entry name" value="TRANSCRIPTIONAL REGULATOR, MARR FAMILY"/>
    <property type="match status" value="1"/>
</dbReference>
<dbReference type="Pfam" id="PF12802">
    <property type="entry name" value="MarR_2"/>
    <property type="match status" value="1"/>
</dbReference>
<gene>
    <name evidence="2" type="ORF">FD28_GL001658</name>
</gene>
<dbReference type="InterPro" id="IPR039422">
    <property type="entry name" value="MarR/SlyA-like"/>
</dbReference>